<feature type="transmembrane region" description="Helical" evidence="1">
    <location>
        <begin position="1027"/>
        <end position="1051"/>
    </location>
</feature>
<evidence type="ECO:0000313" key="2">
    <source>
        <dbReference type="EMBL" id="CAD8125488.1"/>
    </source>
</evidence>
<evidence type="ECO:0000313" key="3">
    <source>
        <dbReference type="Proteomes" id="UP000692954"/>
    </source>
</evidence>
<dbReference type="AlphaFoldDB" id="A0A8S1RC22"/>
<keyword evidence="1" id="KW-0812">Transmembrane</keyword>
<keyword evidence="1" id="KW-1133">Transmembrane helix</keyword>
<organism evidence="2 3">
    <name type="scientific">Paramecium sonneborni</name>
    <dbReference type="NCBI Taxonomy" id="65129"/>
    <lineage>
        <taxon>Eukaryota</taxon>
        <taxon>Sar</taxon>
        <taxon>Alveolata</taxon>
        <taxon>Ciliophora</taxon>
        <taxon>Intramacronucleata</taxon>
        <taxon>Oligohymenophorea</taxon>
        <taxon>Peniculida</taxon>
        <taxon>Parameciidae</taxon>
        <taxon>Paramecium</taxon>
    </lineage>
</organism>
<gene>
    <name evidence="2" type="ORF">PSON_ATCC_30995.1.T1590087</name>
</gene>
<keyword evidence="1" id="KW-0472">Membrane</keyword>
<proteinExistence type="predicted"/>
<feature type="transmembrane region" description="Helical" evidence="1">
    <location>
        <begin position="474"/>
        <end position="498"/>
    </location>
</feature>
<dbReference type="PANTHER" id="PTHR31600">
    <property type="entry name" value="TINY MACROCYSTS PROTEIN B-RELATED"/>
    <property type="match status" value="1"/>
</dbReference>
<dbReference type="EMBL" id="CAJJDN010000159">
    <property type="protein sequence ID" value="CAD8125488.1"/>
    <property type="molecule type" value="Genomic_DNA"/>
</dbReference>
<evidence type="ECO:0008006" key="4">
    <source>
        <dbReference type="Google" id="ProtNLM"/>
    </source>
</evidence>
<feature type="transmembrane region" description="Helical" evidence="1">
    <location>
        <begin position="625"/>
        <end position="643"/>
    </location>
</feature>
<sequence length="1082" mass="128799">MLESKIQKQINKQICELHHKNNFIEEVKILNYQGVIVQKELQLVVEQKIQLNIGLKEGRINNFQQLYYKLLTLRNRIKKLLKLSKNMKIYRNNNLNNIFSLRISLLLSYLTQNLREQYETYCKINELIQIEAYQDDDYFTNISFTTNNAISLIANFKNNGQITQKVTEKQKAFFELDDNFILTNISQLLHPSFRSCHNQLMNSYLNKGKSKFIGKQIDTTISPLKNYLIQIKLILQPYFPSQKLNQLQLIAYICKNEIDLSYSIMAVNKIFQRFLDQYQLTIHKINLFQMIPTLKENLMKFHSINNENKQLYVQNQIIQIQNTYSNITNNQHQNLNVQKLFNKNEQLKQLNNLTSQSYHSVAIDDTKQIDYELSMCAIQYDYEEEKEYYIYYKLVIDLTQFNQEHNVNQACLIDQDINERREKIQKKSNSLSKEKQDILRSLHSKTSTMSAIKQGDELLQQISSSQFPSCITNFLLVSTLNLLISSASMIVIYFLLILKRNEQDVCFNRLYYGTEFLDYYGLILKGSRHTVFYRDFHKFLKDEQSIDFFQEVALITISDKITFSLNLYQKNCQQLIRLYENYKTYLDSYQEQKKINFKYVDYFISKIQIQQVETQAKYYEIMNQLFYLAIKTFGGDASIYLSGSQDTFPQINTRSILFLNFNDVCDLTAQFIESCLQNSKDYNNYFDNQVQVIFIIIYTVLFFIFILLLYLLKNIQRKLRQILQIYLRLDNRDIDSDNDILEYINQNIKIEEFWYNTKFFNNFYEKSQETQFPQESNQKTLNLKLDGKFILEYYYIIQIFIFGFILIFLLTFQLQYNNYSGEINPIVNQALSAVQIRLNFIELINNWDVYNHKRFYQQFYNNERDNVNMNQNIKSDNSIFSLIEINSTELNSNIFLASKEPFTSIVENLDNQQQESLLMKDICIFLNCSMNNEIFENRRLSEYLVNYFSVGLIQLYQQTISVVRSLGLINTNQMNSFFLDQIYSKEYFIYIFWGLDATNYQLKLFSDFLISMAKEKLNKETDLIIKMLIGIGIMIQQIILILTCSIVYFVINNNKNIKFCLRFIPLKTLMNKNIMKQIKLII</sequence>
<feature type="transmembrane region" description="Helical" evidence="1">
    <location>
        <begin position="692"/>
        <end position="712"/>
    </location>
</feature>
<keyword evidence="3" id="KW-1185">Reference proteome</keyword>
<evidence type="ECO:0000256" key="1">
    <source>
        <dbReference type="SAM" id="Phobius"/>
    </source>
</evidence>
<dbReference type="OrthoDB" id="310139at2759"/>
<name>A0A8S1RC22_9CILI</name>
<reference evidence="2" key="1">
    <citation type="submission" date="2021-01" db="EMBL/GenBank/DDBJ databases">
        <authorList>
            <consortium name="Genoscope - CEA"/>
            <person name="William W."/>
        </authorList>
    </citation>
    <scope>NUCLEOTIDE SEQUENCE</scope>
</reference>
<comment type="caution">
    <text evidence="2">The sequence shown here is derived from an EMBL/GenBank/DDBJ whole genome shotgun (WGS) entry which is preliminary data.</text>
</comment>
<dbReference type="Proteomes" id="UP000692954">
    <property type="component" value="Unassembled WGS sequence"/>
</dbReference>
<dbReference type="PANTHER" id="PTHR31600:SF2">
    <property type="entry name" value="GAMETE ENRICHED GENE 10 PROTEIN-RELATED"/>
    <property type="match status" value="1"/>
</dbReference>
<protein>
    <recommendedName>
        <fullName evidence="4">Transmembrane protein</fullName>
    </recommendedName>
</protein>
<feature type="transmembrane region" description="Helical" evidence="1">
    <location>
        <begin position="793"/>
        <end position="814"/>
    </location>
</feature>
<accession>A0A8S1RC22</accession>
<dbReference type="InterPro" id="IPR052994">
    <property type="entry name" value="Tiny_macrocysts_regulators"/>
</dbReference>